<dbReference type="AlphaFoldDB" id="A0A238JMS4"/>
<reference evidence="3" key="1">
    <citation type="submission" date="2017-05" db="EMBL/GenBank/DDBJ databases">
        <authorList>
            <person name="Rodrigo-Torres L."/>
            <person name="Arahal R. D."/>
            <person name="Lucena T."/>
        </authorList>
    </citation>
    <scope>NUCLEOTIDE SEQUENCE [LARGE SCALE GENOMIC DNA]</scope>
    <source>
        <strain evidence="3">CECT 8621</strain>
    </source>
</reference>
<evidence type="ECO:0000256" key="1">
    <source>
        <dbReference type="SAM" id="SignalP"/>
    </source>
</evidence>
<organism evidence="2 3">
    <name type="scientific">Actibacterium lipolyticum</name>
    <dbReference type="NCBI Taxonomy" id="1524263"/>
    <lineage>
        <taxon>Bacteria</taxon>
        <taxon>Pseudomonadati</taxon>
        <taxon>Pseudomonadota</taxon>
        <taxon>Alphaproteobacteria</taxon>
        <taxon>Rhodobacterales</taxon>
        <taxon>Roseobacteraceae</taxon>
        <taxon>Actibacterium</taxon>
    </lineage>
</organism>
<keyword evidence="3" id="KW-1185">Reference proteome</keyword>
<dbReference type="OrthoDB" id="7843885at2"/>
<protein>
    <submittedName>
        <fullName evidence="2">Uncharacterized protein</fullName>
    </submittedName>
</protein>
<dbReference type="RefSeq" id="WP_093965588.1">
    <property type="nucleotide sequence ID" value="NZ_FXYE01000001.1"/>
</dbReference>
<feature type="chain" id="PRO_5012037090" evidence="1">
    <location>
        <begin position="27"/>
        <end position="493"/>
    </location>
</feature>
<dbReference type="EMBL" id="FXYE01000001">
    <property type="protein sequence ID" value="SMX31182.1"/>
    <property type="molecule type" value="Genomic_DNA"/>
</dbReference>
<evidence type="ECO:0000313" key="2">
    <source>
        <dbReference type="EMBL" id="SMX31182.1"/>
    </source>
</evidence>
<keyword evidence="1" id="KW-0732">Signal</keyword>
<feature type="signal peptide" evidence="1">
    <location>
        <begin position="1"/>
        <end position="26"/>
    </location>
</feature>
<dbReference type="Proteomes" id="UP000202922">
    <property type="component" value="Unassembled WGS sequence"/>
</dbReference>
<evidence type="ECO:0000313" key="3">
    <source>
        <dbReference type="Proteomes" id="UP000202922"/>
    </source>
</evidence>
<name>A0A238JMS4_9RHOB</name>
<sequence length="493" mass="54294">MTAGLHLPIKALAAIGAILSATSLSADTYCVRDVVGGEAKLPVEIEQPYRIASDPITIPGFDGLVFKAVNRHQLYEYDGSRYNLIESDFPHVWGFAFEHGIHVNLNGNAYGFGSKPKVIFYHQDGTSSWEPIEATRDYWDAFFDQGAGEAYFRTSRRADAWNRIVAGRVQPQEPLPIFHGDITRSVRTVPEISGAFALTGGPSLTVRQSSSIWFRADGGTWRRIPMTLPDGARLFDTLLDAVIEVSGDLVRIFPENNAFKPLFFKLADGNMTFAGFAPAGDWTRHPATGVWFGWSGPDAQTKRGVERMRPKAFMLGPGEVRATLVENLEPPVLDKDFYLPKTVMLSGEMPAFLSDSHGFLAFDGSGFSRPAGLSYENLGDLPRVRSLGGKHLSQSEKGVFEIKEDLSVVRFDNFPIVQPWTHLVSIDYVDAWEVFVIADKASGKLFASSNMQEFEVIPSTEPLRSIISILDEPPSVLIGGQAGLVSMTDRCPP</sequence>
<accession>A0A238JMS4</accession>
<proteinExistence type="predicted"/>
<gene>
    <name evidence="2" type="ORF">COL8621_00319</name>
</gene>